<keyword evidence="2" id="KW-1185">Reference proteome</keyword>
<dbReference type="Proteomes" id="UP001497535">
    <property type="component" value="Unassembled WGS sequence"/>
</dbReference>
<gene>
    <name evidence="1" type="ORF">MENTE1834_LOCUS18926</name>
</gene>
<name>A0ACB0Z035_MELEN</name>
<organism evidence="1 2">
    <name type="scientific">Meloidogyne enterolobii</name>
    <name type="common">Root-knot nematode worm</name>
    <name type="synonym">Meloidogyne mayaguensis</name>
    <dbReference type="NCBI Taxonomy" id="390850"/>
    <lineage>
        <taxon>Eukaryota</taxon>
        <taxon>Metazoa</taxon>
        <taxon>Ecdysozoa</taxon>
        <taxon>Nematoda</taxon>
        <taxon>Chromadorea</taxon>
        <taxon>Rhabditida</taxon>
        <taxon>Tylenchina</taxon>
        <taxon>Tylenchomorpha</taxon>
        <taxon>Tylenchoidea</taxon>
        <taxon>Meloidogynidae</taxon>
        <taxon>Meloidogyninae</taxon>
        <taxon>Meloidogyne</taxon>
    </lineage>
</organism>
<protein>
    <submittedName>
        <fullName evidence="1">Uncharacterized protein</fullName>
    </submittedName>
</protein>
<proteinExistence type="predicted"/>
<evidence type="ECO:0000313" key="1">
    <source>
        <dbReference type="EMBL" id="CAK5071527.1"/>
    </source>
</evidence>
<accession>A0ACB0Z035</accession>
<sequence>MPPPQNRVFNVRKFMSAKLNTPILFFFSNNFFPIFPLFRLLYLNRKNFILVRRHIFSIPKMQKVISLFWGGAFQEYK</sequence>
<comment type="caution">
    <text evidence="1">The sequence shown here is derived from an EMBL/GenBank/DDBJ whole genome shotgun (WGS) entry which is preliminary data.</text>
</comment>
<dbReference type="EMBL" id="CAVMJV010000022">
    <property type="protein sequence ID" value="CAK5071527.1"/>
    <property type="molecule type" value="Genomic_DNA"/>
</dbReference>
<evidence type="ECO:0000313" key="2">
    <source>
        <dbReference type="Proteomes" id="UP001497535"/>
    </source>
</evidence>
<reference evidence="1" key="1">
    <citation type="submission" date="2023-11" db="EMBL/GenBank/DDBJ databases">
        <authorList>
            <person name="Poullet M."/>
        </authorList>
    </citation>
    <scope>NUCLEOTIDE SEQUENCE</scope>
    <source>
        <strain evidence="1">E1834</strain>
    </source>
</reference>